<proteinExistence type="predicted"/>
<dbReference type="EMBL" id="AWUE01014183">
    <property type="protein sequence ID" value="OMP04821.1"/>
    <property type="molecule type" value="Genomic_DNA"/>
</dbReference>
<keyword evidence="2" id="KW-1185">Reference proteome</keyword>
<evidence type="ECO:0000313" key="2">
    <source>
        <dbReference type="Proteomes" id="UP000187203"/>
    </source>
</evidence>
<accession>A0A1R3KCK6</accession>
<keyword evidence="1" id="KW-0808">Transferase</keyword>
<organism evidence="1 2">
    <name type="scientific">Corchorus olitorius</name>
    <dbReference type="NCBI Taxonomy" id="93759"/>
    <lineage>
        <taxon>Eukaryota</taxon>
        <taxon>Viridiplantae</taxon>
        <taxon>Streptophyta</taxon>
        <taxon>Embryophyta</taxon>
        <taxon>Tracheophyta</taxon>
        <taxon>Spermatophyta</taxon>
        <taxon>Magnoliopsida</taxon>
        <taxon>eudicotyledons</taxon>
        <taxon>Gunneridae</taxon>
        <taxon>Pentapetalae</taxon>
        <taxon>rosids</taxon>
        <taxon>malvids</taxon>
        <taxon>Malvales</taxon>
        <taxon>Malvaceae</taxon>
        <taxon>Grewioideae</taxon>
        <taxon>Apeibeae</taxon>
        <taxon>Corchorus</taxon>
    </lineage>
</organism>
<keyword evidence="1" id="KW-0418">Kinase</keyword>
<dbReference type="Proteomes" id="UP000187203">
    <property type="component" value="Unassembled WGS sequence"/>
</dbReference>
<reference evidence="2" key="1">
    <citation type="submission" date="2013-09" db="EMBL/GenBank/DDBJ databases">
        <title>Corchorus olitorius genome sequencing.</title>
        <authorList>
            <person name="Alam M."/>
            <person name="Haque M.S."/>
            <person name="Islam M.S."/>
            <person name="Emdad E.M."/>
            <person name="Islam M.M."/>
            <person name="Ahmed B."/>
            <person name="Halim A."/>
            <person name="Hossen Q.M.M."/>
            <person name="Hossain M.Z."/>
            <person name="Ahmed R."/>
            <person name="Khan M.M."/>
            <person name="Islam R."/>
            <person name="Rashid M.M."/>
            <person name="Khan S.A."/>
            <person name="Rahman M.S."/>
            <person name="Alam M."/>
            <person name="Yahiya A.S."/>
            <person name="Khan M.S."/>
            <person name="Azam M.S."/>
            <person name="Haque T."/>
            <person name="Lashkar M.Z.H."/>
            <person name="Akhand A.I."/>
            <person name="Morshed G."/>
            <person name="Roy S."/>
            <person name="Uddin K.S."/>
            <person name="Rabeya T."/>
            <person name="Hossain A.S."/>
            <person name="Chowdhury A."/>
            <person name="Snigdha A.R."/>
            <person name="Mortoza M.S."/>
            <person name="Matin S.A."/>
            <person name="Hoque S.M.E."/>
            <person name="Islam M.K."/>
            <person name="Roy D.K."/>
            <person name="Haider R."/>
            <person name="Moosa M.M."/>
            <person name="Elias S.M."/>
            <person name="Hasan A.M."/>
            <person name="Jahan S."/>
            <person name="Shafiuddin M."/>
            <person name="Mahmood N."/>
            <person name="Shommy N.S."/>
        </authorList>
    </citation>
    <scope>NUCLEOTIDE SEQUENCE [LARGE SCALE GENOMIC DNA]</scope>
    <source>
        <strain evidence="2">cv. O-4</strain>
    </source>
</reference>
<gene>
    <name evidence="1" type="ORF">COLO4_09261</name>
</gene>
<sequence>MLLSALSDHLFGILCSLNVVGKWHIGFSRNQALIYSLRKDKEKTRKSTSASLGKGVRFGYQNVREGEIDLLASIRGKGTR</sequence>
<protein>
    <submittedName>
        <fullName evidence="1">Phosphoribulose kinase</fullName>
    </submittedName>
</protein>
<dbReference type="AlphaFoldDB" id="A0A1R3KCK6"/>
<name>A0A1R3KCK6_9ROSI</name>
<evidence type="ECO:0000313" key="1">
    <source>
        <dbReference type="EMBL" id="OMP04821.1"/>
    </source>
</evidence>
<comment type="caution">
    <text evidence="1">The sequence shown here is derived from an EMBL/GenBank/DDBJ whole genome shotgun (WGS) entry which is preliminary data.</text>
</comment>
<dbReference type="GO" id="GO:0016301">
    <property type="term" value="F:kinase activity"/>
    <property type="evidence" value="ECO:0007669"/>
    <property type="project" value="UniProtKB-KW"/>
</dbReference>